<evidence type="ECO:0000259" key="5">
    <source>
        <dbReference type="PROSITE" id="PS51741"/>
    </source>
</evidence>
<feature type="region of interest" description="Disordered" evidence="3">
    <location>
        <begin position="281"/>
        <end position="300"/>
    </location>
</feature>
<dbReference type="SUPFAM" id="SSF103657">
    <property type="entry name" value="BAR/IMD domain-like"/>
    <property type="match status" value="1"/>
</dbReference>
<dbReference type="AlphaFoldDB" id="A0A2P4PY24"/>
<dbReference type="Gene3D" id="1.20.1270.60">
    <property type="entry name" value="Arfaptin homology (AH) domain/BAR domain"/>
    <property type="match status" value="1"/>
</dbReference>
<evidence type="ECO:0000256" key="2">
    <source>
        <dbReference type="PROSITE-ProRule" id="PRU01077"/>
    </source>
</evidence>
<dbReference type="PROSITE" id="PS51741">
    <property type="entry name" value="F_BAR"/>
    <property type="match status" value="1"/>
</dbReference>
<proteinExistence type="predicted"/>
<evidence type="ECO:0000256" key="1">
    <source>
        <dbReference type="ARBA" id="ARBA00022468"/>
    </source>
</evidence>
<dbReference type="PROSITE" id="PS50238">
    <property type="entry name" value="RHOGAP"/>
    <property type="match status" value="1"/>
</dbReference>
<evidence type="ECO:0008006" key="8">
    <source>
        <dbReference type="Google" id="ProtNLM"/>
    </source>
</evidence>
<dbReference type="GO" id="GO:0005096">
    <property type="term" value="F:GTPase activator activity"/>
    <property type="evidence" value="ECO:0007669"/>
    <property type="project" value="UniProtKB-KW"/>
</dbReference>
<feature type="compositionally biased region" description="Polar residues" evidence="3">
    <location>
        <begin position="59"/>
        <end position="72"/>
    </location>
</feature>
<keyword evidence="2" id="KW-0175">Coiled coil</keyword>
<dbReference type="PANTHER" id="PTHR23176">
    <property type="entry name" value="RHO/RAC/CDC GTPASE-ACTIVATING PROTEIN"/>
    <property type="match status" value="1"/>
</dbReference>
<dbReference type="Proteomes" id="UP000018888">
    <property type="component" value="Unassembled WGS sequence"/>
</dbReference>
<evidence type="ECO:0000256" key="3">
    <source>
        <dbReference type="SAM" id="MobiDB-lite"/>
    </source>
</evidence>
<evidence type="ECO:0000259" key="4">
    <source>
        <dbReference type="PROSITE" id="PS50238"/>
    </source>
</evidence>
<feature type="domain" description="Rho-GAP" evidence="4">
    <location>
        <begin position="493"/>
        <end position="690"/>
    </location>
</feature>
<sequence length="693" mass="78856">MIDTLYANVKRINQGIEDLRTGFFQVQNFPRHAKDIIFTKMDSFSEKDLIQNAERQRKASSLDSHNISYEQFSNSSSPNSPKKSRPISMFVHPQEKLNQTSEVTNNNNFNIMPTPENTIPPSLPSIPYPLAQEVDVASVNSFKTVETSHTGDQESLCSDVLERANNPQGIIKMLCELDGGLSIALERVKQDVISAKEVATFLKKRASLEEEYGRMMIKMSRSLQESHNTNDTKQGSYGESWMNMLKLHESIGENRVKFAAAIQEISEDVSVLYKETDKSRKNLKDSGHKHEKAIQESETALEKARGKYESHSEDWERTLLQKNGDIPTTSKPRTLTKVFSKQSKSPTQLVKMEEDARNKAEAANATYKQHLNSTNATRHDYYEVHLPRMITSLKDTADECDIGLQYHLARYSYLFENTMMSDALVITPVNEADGPALRKIVEQINNDADFHTYVQNYGAKTRRKIINFDIPYDQYNMSEQAVNIMNPKNIFGVDLAEQMQRDGQEIPLILVKCCEAIEQSGGLRSQGLYRLSGVKSHIERLQALFDRNAEAVDLNAEEHLADVNNVTGVLKLWFRELPDPLFTREMYQDFVNASKIADDKKRVLALHERVNNLPDANYSTLKYLMGHLNKVVENQEYNKMNEHNLSIVFGPTLMGTPLPDHSQNDAAGLNDMGLQYKVVETILMSYRSIFVME</sequence>
<keyword evidence="1" id="KW-0343">GTPase activation</keyword>
<dbReference type="SUPFAM" id="SSF48350">
    <property type="entry name" value="GTPase activation domain, GAP"/>
    <property type="match status" value="1"/>
</dbReference>
<comment type="caution">
    <text evidence="6">The sequence shown here is derived from an EMBL/GenBank/DDBJ whole genome shotgun (WGS) entry which is preliminary data.</text>
</comment>
<dbReference type="InterPro" id="IPR050729">
    <property type="entry name" value="Rho-GAP"/>
</dbReference>
<dbReference type="SMART" id="SM00324">
    <property type="entry name" value="RhoGAP"/>
    <property type="match status" value="1"/>
</dbReference>
<dbReference type="VEuPathDB" id="FungiDB:RhiirFUN_015327"/>
<reference evidence="6 7" key="2">
    <citation type="journal article" date="2018" name="New Phytol.">
        <title>High intraspecific genome diversity in the model arbuscular mycorrhizal symbiont Rhizophagus irregularis.</title>
        <authorList>
            <person name="Chen E.C.H."/>
            <person name="Morin E."/>
            <person name="Beaudet D."/>
            <person name="Noel J."/>
            <person name="Yildirir G."/>
            <person name="Ndikumana S."/>
            <person name="Charron P."/>
            <person name="St-Onge C."/>
            <person name="Giorgi J."/>
            <person name="Kruger M."/>
            <person name="Marton T."/>
            <person name="Ropars J."/>
            <person name="Grigoriev I.V."/>
            <person name="Hainaut M."/>
            <person name="Henrissat B."/>
            <person name="Roux C."/>
            <person name="Martin F."/>
            <person name="Corradi N."/>
        </authorList>
    </citation>
    <scope>NUCLEOTIDE SEQUENCE [LARGE SCALE GENOMIC DNA]</scope>
    <source>
        <strain evidence="6 7">DAOM 197198</strain>
    </source>
</reference>
<dbReference type="EMBL" id="AUPC02000123">
    <property type="protein sequence ID" value="POG70283.1"/>
    <property type="molecule type" value="Genomic_DNA"/>
</dbReference>
<dbReference type="InterPro" id="IPR000198">
    <property type="entry name" value="RhoGAP_dom"/>
</dbReference>
<dbReference type="InterPro" id="IPR008936">
    <property type="entry name" value="Rho_GTPase_activation_prot"/>
</dbReference>
<dbReference type="InterPro" id="IPR027267">
    <property type="entry name" value="AH/BAR_dom_sf"/>
</dbReference>
<dbReference type="Pfam" id="PF00620">
    <property type="entry name" value="RhoGAP"/>
    <property type="match status" value="1"/>
</dbReference>
<dbReference type="InterPro" id="IPR031160">
    <property type="entry name" value="F_BAR_dom"/>
</dbReference>
<dbReference type="Pfam" id="PF00611">
    <property type="entry name" value="FCH"/>
    <property type="match status" value="1"/>
</dbReference>
<reference evidence="6 7" key="1">
    <citation type="journal article" date="2013" name="Proc. Natl. Acad. Sci. U.S.A.">
        <title>Genome of an arbuscular mycorrhizal fungus provides insight into the oldest plant symbiosis.</title>
        <authorList>
            <person name="Tisserant E."/>
            <person name="Malbreil M."/>
            <person name="Kuo A."/>
            <person name="Kohler A."/>
            <person name="Symeonidi A."/>
            <person name="Balestrini R."/>
            <person name="Charron P."/>
            <person name="Duensing N."/>
            <person name="Frei Dit Frey N."/>
            <person name="Gianinazzi-Pearson V."/>
            <person name="Gilbert L.B."/>
            <person name="Handa Y."/>
            <person name="Herr J.R."/>
            <person name="Hijri M."/>
            <person name="Koul R."/>
            <person name="Kawaguchi M."/>
            <person name="Krajinski F."/>
            <person name="Lammers P.J."/>
            <person name="Masclaux F.G."/>
            <person name="Murat C."/>
            <person name="Morin E."/>
            <person name="Ndikumana S."/>
            <person name="Pagni M."/>
            <person name="Petitpierre D."/>
            <person name="Requena N."/>
            <person name="Rosikiewicz P."/>
            <person name="Riley R."/>
            <person name="Saito K."/>
            <person name="San Clemente H."/>
            <person name="Shapiro H."/>
            <person name="van Tuinen D."/>
            <person name="Becard G."/>
            <person name="Bonfante P."/>
            <person name="Paszkowski U."/>
            <person name="Shachar-Hill Y.Y."/>
            <person name="Tuskan G.A."/>
            <person name="Young P.W."/>
            <person name="Sanders I.R."/>
            <person name="Henrissat B."/>
            <person name="Rensing S.A."/>
            <person name="Grigoriev I.V."/>
            <person name="Corradi N."/>
            <person name="Roux C."/>
            <person name="Martin F."/>
        </authorList>
    </citation>
    <scope>NUCLEOTIDE SEQUENCE [LARGE SCALE GENOMIC DNA]</scope>
    <source>
        <strain evidence="6 7">DAOM 197198</strain>
    </source>
</reference>
<dbReference type="InterPro" id="IPR001060">
    <property type="entry name" value="FCH_dom"/>
</dbReference>
<evidence type="ECO:0000313" key="6">
    <source>
        <dbReference type="EMBL" id="POG70283.1"/>
    </source>
</evidence>
<accession>A0A2P4PY24</accession>
<dbReference type="GO" id="GO:0005737">
    <property type="term" value="C:cytoplasm"/>
    <property type="evidence" value="ECO:0007669"/>
    <property type="project" value="TreeGrafter"/>
</dbReference>
<feature type="domain" description="F-BAR" evidence="5">
    <location>
        <begin position="168"/>
        <end position="449"/>
    </location>
</feature>
<keyword evidence="7" id="KW-1185">Reference proteome</keyword>
<dbReference type="Gene3D" id="1.10.555.10">
    <property type="entry name" value="Rho GTPase activation protein"/>
    <property type="match status" value="1"/>
</dbReference>
<evidence type="ECO:0000313" key="7">
    <source>
        <dbReference type="Proteomes" id="UP000018888"/>
    </source>
</evidence>
<dbReference type="SMART" id="SM00055">
    <property type="entry name" value="FCH"/>
    <property type="match status" value="1"/>
</dbReference>
<dbReference type="GO" id="GO:0007165">
    <property type="term" value="P:signal transduction"/>
    <property type="evidence" value="ECO:0007669"/>
    <property type="project" value="InterPro"/>
</dbReference>
<dbReference type="PANTHER" id="PTHR23176:SF134">
    <property type="entry name" value="RHO-TYPE GTPASE-ACTIVATING PROTEIN"/>
    <property type="match status" value="1"/>
</dbReference>
<name>A0A2P4PY24_RHIID</name>
<dbReference type="VEuPathDB" id="FungiDB:RhiirFUN_015326"/>
<gene>
    <name evidence="6" type="ORF">GLOIN_2v1618112</name>
</gene>
<feature type="region of interest" description="Disordered" evidence="3">
    <location>
        <begin position="56"/>
        <end position="86"/>
    </location>
</feature>
<protein>
    <recommendedName>
        <fullName evidence="8">RhoGAP-domain-containing protein</fullName>
    </recommendedName>
</protein>
<organism evidence="6 7">
    <name type="scientific">Rhizophagus irregularis (strain DAOM 181602 / DAOM 197198 / MUCL 43194)</name>
    <name type="common">Arbuscular mycorrhizal fungus</name>
    <name type="synonym">Glomus intraradices</name>
    <dbReference type="NCBI Taxonomy" id="747089"/>
    <lineage>
        <taxon>Eukaryota</taxon>
        <taxon>Fungi</taxon>
        <taxon>Fungi incertae sedis</taxon>
        <taxon>Mucoromycota</taxon>
        <taxon>Glomeromycotina</taxon>
        <taxon>Glomeromycetes</taxon>
        <taxon>Glomerales</taxon>
        <taxon>Glomeraceae</taxon>
        <taxon>Rhizophagus</taxon>
    </lineage>
</organism>